<evidence type="ECO:0000313" key="3">
    <source>
        <dbReference type="EMBL" id="HHE55579.1"/>
    </source>
</evidence>
<gene>
    <name evidence="3" type="ORF">ENL21_07335</name>
</gene>
<dbReference type="SUPFAM" id="SSF52172">
    <property type="entry name" value="CheY-like"/>
    <property type="match status" value="1"/>
</dbReference>
<dbReference type="GO" id="GO:0000160">
    <property type="term" value="P:phosphorelay signal transduction system"/>
    <property type="evidence" value="ECO:0007669"/>
    <property type="project" value="InterPro"/>
</dbReference>
<protein>
    <recommendedName>
        <fullName evidence="2">Response regulatory domain-containing protein</fullName>
    </recommendedName>
</protein>
<comment type="caution">
    <text evidence="3">The sequence shown here is derived from an EMBL/GenBank/DDBJ whole genome shotgun (WGS) entry which is preliminary data.</text>
</comment>
<evidence type="ECO:0000256" key="1">
    <source>
        <dbReference type="PROSITE-ProRule" id="PRU00169"/>
    </source>
</evidence>
<dbReference type="InterPro" id="IPR001789">
    <property type="entry name" value="Sig_transdc_resp-reg_receiver"/>
</dbReference>
<dbReference type="EMBL" id="DRTD01000544">
    <property type="protein sequence ID" value="HHE55579.1"/>
    <property type="molecule type" value="Genomic_DNA"/>
</dbReference>
<dbReference type="AlphaFoldDB" id="A0A7V5H484"/>
<dbReference type="PROSITE" id="PS50110">
    <property type="entry name" value="RESPONSE_REGULATORY"/>
    <property type="match status" value="1"/>
</dbReference>
<comment type="caution">
    <text evidence="1">Lacks conserved residue(s) required for the propagation of feature annotation.</text>
</comment>
<dbReference type="Proteomes" id="UP000886111">
    <property type="component" value="Unassembled WGS sequence"/>
</dbReference>
<proteinExistence type="predicted"/>
<accession>A0A7V5H484</accession>
<name>A0A7V5H484_CALAY</name>
<dbReference type="Gene3D" id="3.40.50.2300">
    <property type="match status" value="1"/>
</dbReference>
<sequence>MQSNEKDFKKNVLVLDPDREFCKNVGMFLEDRFNVYIREDVESLDYTILLNQIQLMLVNVDNADAAFLEELSHIKKNHPEVKILFMYTIMPEKADIRLKIKKLADASIAKPFDVELLRIKMECLLRDVRSTRQFDFL</sequence>
<evidence type="ECO:0000259" key="2">
    <source>
        <dbReference type="PROSITE" id="PS50110"/>
    </source>
</evidence>
<organism evidence="3">
    <name type="scientific">Caldithrix abyssi</name>
    <dbReference type="NCBI Taxonomy" id="187145"/>
    <lineage>
        <taxon>Bacteria</taxon>
        <taxon>Pseudomonadati</taxon>
        <taxon>Calditrichota</taxon>
        <taxon>Calditrichia</taxon>
        <taxon>Calditrichales</taxon>
        <taxon>Calditrichaceae</taxon>
        <taxon>Caldithrix</taxon>
    </lineage>
</organism>
<dbReference type="InterPro" id="IPR011006">
    <property type="entry name" value="CheY-like_superfamily"/>
</dbReference>
<reference evidence="3" key="1">
    <citation type="journal article" date="2020" name="mSystems">
        <title>Genome- and Community-Level Interaction Insights into Carbon Utilization and Element Cycling Functions of Hydrothermarchaeota in Hydrothermal Sediment.</title>
        <authorList>
            <person name="Zhou Z."/>
            <person name="Liu Y."/>
            <person name="Xu W."/>
            <person name="Pan J."/>
            <person name="Luo Z.H."/>
            <person name="Li M."/>
        </authorList>
    </citation>
    <scope>NUCLEOTIDE SEQUENCE [LARGE SCALE GENOMIC DNA]</scope>
    <source>
        <strain evidence="3">HyVt-76</strain>
    </source>
</reference>
<feature type="domain" description="Response regulatory" evidence="2">
    <location>
        <begin position="11"/>
        <end position="125"/>
    </location>
</feature>